<organism evidence="1 2">
    <name type="scientific">Chironomus riparius</name>
    <dbReference type="NCBI Taxonomy" id="315576"/>
    <lineage>
        <taxon>Eukaryota</taxon>
        <taxon>Metazoa</taxon>
        <taxon>Ecdysozoa</taxon>
        <taxon>Arthropoda</taxon>
        <taxon>Hexapoda</taxon>
        <taxon>Insecta</taxon>
        <taxon>Pterygota</taxon>
        <taxon>Neoptera</taxon>
        <taxon>Endopterygota</taxon>
        <taxon>Diptera</taxon>
        <taxon>Nematocera</taxon>
        <taxon>Chironomoidea</taxon>
        <taxon>Chironomidae</taxon>
        <taxon>Chironominae</taxon>
        <taxon>Chironomus</taxon>
    </lineage>
</organism>
<reference evidence="1" key="2">
    <citation type="submission" date="2022-10" db="EMBL/GenBank/DDBJ databases">
        <authorList>
            <consortium name="ENA_rothamsted_submissions"/>
            <consortium name="culmorum"/>
            <person name="King R."/>
        </authorList>
    </citation>
    <scope>NUCLEOTIDE SEQUENCE</scope>
</reference>
<dbReference type="InterPro" id="IPR036770">
    <property type="entry name" value="Ankyrin_rpt-contain_sf"/>
</dbReference>
<keyword evidence="2" id="KW-1185">Reference proteome</keyword>
<dbReference type="InterPro" id="IPR027417">
    <property type="entry name" value="P-loop_NTPase"/>
</dbReference>
<accession>A0A9N9S4U7</accession>
<dbReference type="SUPFAM" id="SSF52540">
    <property type="entry name" value="P-loop containing nucleoside triphosphate hydrolases"/>
    <property type="match status" value="1"/>
</dbReference>
<dbReference type="EMBL" id="OU895879">
    <property type="protein sequence ID" value="CAG9809519.1"/>
    <property type="molecule type" value="Genomic_DNA"/>
</dbReference>
<protein>
    <recommendedName>
        <fullName evidence="3">NACHT domain-containing protein</fullName>
    </recommendedName>
</protein>
<name>A0A9N9S4U7_9DIPT</name>
<gene>
    <name evidence="1" type="ORF">CHIRRI_LOCUS12340</name>
</gene>
<evidence type="ECO:0000313" key="2">
    <source>
        <dbReference type="Proteomes" id="UP001153620"/>
    </source>
</evidence>
<evidence type="ECO:0008006" key="3">
    <source>
        <dbReference type="Google" id="ProtNLM"/>
    </source>
</evidence>
<sequence length="1844" mass="213639">MSNQGLQLDILSGTFKKVDEKFVLKSSKGALDNEAKNSCKILKFTSEWKLDNVLVTLSELKLDEYPNLFIFVINNTNFEFYKGNFVQKKLTRNKLLDKIRKSLKKFEVRPLILQLTSENEGATKFYYHEEKSEIFLSIKKQDKSFVKVSNFTTFMHSFLSGNFDNFEDILVEKLPKVTHSVLILRFLRVLKLSDEFVIKIIQKCAGHGTKKDFLAALDASFESDGRTLLIKSQKYLSNIINEDFDEIHDSSEITPAIDHVISMASLRDYGIQDDNKDVTSLSSCNSSFSHSNPSVLLTAIENKNKEVIDYLITYCTHLIQQLPFKHQVKISTTAFELNQIDILCDLLEMSDFPFPQSFNPDSITYQRLQRLVEDRIGFKDAIKSENFLVIINFINNNPNLKIIYNHLNISALSDAIDTKKFKVYFYLKSLGFNATVFASHEEVLSDEDLKIANKHVNEQKKVKVDEILGDVNNSVALLSARSFINNRKINKQQEAEYREKIKKWIEDVNKIKFDSKMLDIAASCESLRIIFDFESCGVPNSNLSTTIVSESLTHTVKYIIIPAKSSTNSHDQQIKGILARELCHHVINMIYENMGNPYYTHTLNTIKIYDSLVKATDKWFLNKSEFPDDECNGIISSAFKSYRSENFHRELIVRVMQILAQYDDDEQKLTHLQKKYEPLFGFFWNYVWSEMQKFSIKSRTCARKLNGIVGLLDEISTLNFKMLNSKDVKELVSSKLVIVTTNVTKFLFIDIYKHINSQFGDFIDAQNLFIKSGNYKNLKIADFLDQSMTNASNFNIFVDCSKEVVEDLLKIVNEASNFIFIVSNQNHSQELLQMMSKQSLIPTKMEINYEWNDLTVQTQQELLQRKINFQNTSNFSLYELLSKNVDPLTDKLATQEQKERNFRNFTEIIDDNLLNLLVEDETISINTKFASESVEKFLFQSRSFIKNSNVGTKLSERDFLMDTKRNKFVLISDVAGAGKSWIMKDFVNVLSIQSPGKWVTYVDLRKLELHFESQSFDFLSFMTDNVFKSMSEIEKNFFKNFYKNGKVLILFDGIDELTSDFMELIMNILTKFNSNDGNQLWIATTNHLQNYLQSKLQIEDSYKLDDFTAKESINFIVRSWVLTDLKDKELVSTQDDAENCLIENFDNYCEAAQILVEKALCLQSHTIGLPQLLTMIANIFKDNKNSDLNLKESKIFKRFVETLCEVWTSTKDENSLEMCFNFWKFHQSAALENLIPEYAKSCDLESNGNVWPEKEVNSCEMMTKVGSSYVFTHGTIAEYLVADFIAKSFKKPKINEQVLELFVKILTTERFRVIRLFLNDIIEDWDKIQEKLQKNVDNFYKIETFAEIFIRGYENLGNLVVNILKSGDYIAVTKIIFRNATNIAIHIKNPKMFSKFQELLLQFLKVPDIKKLIYREDIFHSILQSSLNIEAFDNFLSKTSEKTGPNFLREILEKKSTQPPNGNIFDVLGHTANLQPQKFQKCLSIMLKLFNNSQVFQLMEDVNTQKQNILHVCIQTGNLESFKVLWTEIEKFCASQKLLILFKKLVMQKANDDQNVLHFVGGNETLDFHETFWNLLVRTFKNKEGLKNFILQVDENGSNFVHSLVLSNNNPAVVELTMNMLEKNFTDVQFKQIIKSKGEHKRSLLQTAACRPKKLEIHQILWTTFRKLSISKLEFSKILFELDDKNENVFSNAAHSSSADVFEFMIEELEKVTLREHVKKMLTNLNAGSRNLLQIAAYDNNDKSLHESLLKIFFMYFKQPEILEIIKHVDIEGNNFFSIAVNRNSKEVVEAIWENIKILMSKEAQYAYLKIESNGVDILKRSLDNTKYVDVHEFIQRLLGGFRN</sequence>
<dbReference type="OrthoDB" id="7739966at2759"/>
<evidence type="ECO:0000313" key="1">
    <source>
        <dbReference type="EMBL" id="CAG9809519.1"/>
    </source>
</evidence>
<proteinExistence type="predicted"/>
<reference evidence="1" key="1">
    <citation type="submission" date="2022-01" db="EMBL/GenBank/DDBJ databases">
        <authorList>
            <person name="King R."/>
        </authorList>
    </citation>
    <scope>NUCLEOTIDE SEQUENCE</scope>
</reference>
<dbReference type="Gene3D" id="1.25.40.20">
    <property type="entry name" value="Ankyrin repeat-containing domain"/>
    <property type="match status" value="1"/>
</dbReference>
<dbReference type="Gene3D" id="3.40.50.300">
    <property type="entry name" value="P-loop containing nucleotide triphosphate hydrolases"/>
    <property type="match status" value="1"/>
</dbReference>
<dbReference type="Proteomes" id="UP001153620">
    <property type="component" value="Chromosome 3"/>
</dbReference>